<dbReference type="InterPro" id="IPR019734">
    <property type="entry name" value="TPR_rpt"/>
</dbReference>
<feature type="repeat" description="TPR" evidence="1">
    <location>
        <begin position="538"/>
        <end position="571"/>
    </location>
</feature>
<accession>A0A1M6GBD6</accession>
<dbReference type="Proteomes" id="UP000184488">
    <property type="component" value="Unassembled WGS sequence"/>
</dbReference>
<protein>
    <submittedName>
        <fullName evidence="3">Tetratricopeptide repeat-containing protein</fullName>
    </submittedName>
</protein>
<dbReference type="InterPro" id="IPR011990">
    <property type="entry name" value="TPR-like_helical_dom_sf"/>
</dbReference>
<feature type="signal peptide" evidence="2">
    <location>
        <begin position="1"/>
        <end position="21"/>
    </location>
</feature>
<feature type="chain" id="PRO_5011957588" evidence="2">
    <location>
        <begin position="22"/>
        <end position="1002"/>
    </location>
</feature>
<dbReference type="OrthoDB" id="9814448at2"/>
<dbReference type="SMART" id="SM00671">
    <property type="entry name" value="SEL1"/>
    <property type="match status" value="3"/>
</dbReference>
<dbReference type="SUPFAM" id="SSF48452">
    <property type="entry name" value="TPR-like"/>
    <property type="match status" value="4"/>
</dbReference>
<dbReference type="InterPro" id="IPR006597">
    <property type="entry name" value="Sel1-like"/>
</dbReference>
<feature type="repeat" description="TPR" evidence="1">
    <location>
        <begin position="278"/>
        <end position="311"/>
    </location>
</feature>
<keyword evidence="2" id="KW-0732">Signal</keyword>
<keyword evidence="1" id="KW-0802">TPR repeat</keyword>
<keyword evidence="4" id="KW-1185">Reference proteome</keyword>
<evidence type="ECO:0000313" key="4">
    <source>
        <dbReference type="Proteomes" id="UP000184488"/>
    </source>
</evidence>
<organism evidence="3 4">
    <name type="scientific">Flavobacterium terrae</name>
    <dbReference type="NCBI Taxonomy" id="415425"/>
    <lineage>
        <taxon>Bacteria</taxon>
        <taxon>Pseudomonadati</taxon>
        <taxon>Bacteroidota</taxon>
        <taxon>Flavobacteriia</taxon>
        <taxon>Flavobacteriales</taxon>
        <taxon>Flavobacteriaceae</taxon>
        <taxon>Flavobacterium</taxon>
    </lineage>
</organism>
<dbReference type="SUPFAM" id="SSF81901">
    <property type="entry name" value="HCP-like"/>
    <property type="match status" value="1"/>
</dbReference>
<dbReference type="RefSeq" id="WP_073311849.1">
    <property type="nucleotide sequence ID" value="NZ_FQZI01000005.1"/>
</dbReference>
<name>A0A1M6GBD6_9FLAO</name>
<sequence length="1002" mass="115390">MHKFKLSLLLVLFSGSSVLFAQQSEIYTNSLVDYNKALTLYRDKQYQSAQIIFEKVKQNATNELEADCSYYIANCAIRLNQSNAEEKMEYFVKNYPTSSKQNLAYSEVAMYYFEQGKYPQALEWFDKVDESSLTQDELEKFNFYKGYSFFNSGRKKEASQYFNKVINSKEFGSQAKYYLGFMAYEGDDYKEASKYFDEVSGEEKYKEKLSYFQADMNFKLGKFEEAIKLGKAAMAKSNEIEKSELNKIIGESYFNLKQYDKSISYLKEYKGKKGKWNNTDYYQLGYAYYKQNDYENAITQFNKIIGGNDFVAQNAYYHLGESYLKTDKKQQALNAFKNASEMSFDSKIQEDAYLNYARLSYDIGNSYQSVPDVLNGFMAKYPNNPNKLEIEGLLVNSYITSKNYKEALTLLEKNKSLGAKGAYQKVSFYRGIELFTDGNYKEALAIFKKSIAEQKDAKFSARGTFWKAETEYVLDDFQNALLSFKQFANYPEVKTTDEFKNIDYNIAYSHFKLKEYDQAGNYFERYTEVSRDDKTRLTDAYLRLGDCRFVTSKYNPALEAYDKAISLKTLDADYAAYHKAICYGFMGKNDKKISEFNQFIKNYPKSQYRDDAMFELANTYTSVNDTASAIKTYDTLIEEYKNGNYSAKAILRQGLIYYNGDKDDLALTKFKKVASEFPRTDESLEAVKTARLIYVDKGRVDEYAAWVKTLDYVEVSDAELDNDTWEAAEKQYLQGNTRQAISNLNSYVSGFPNGLHSLKANFYLAESYYKDSQSANSVKHYEFVVSKNRNEYTEQSLTRLCEIFVKKGDYDKAIPVLSRLEVESDFPQNKTYAQANLMKAYYEGKDYAKAVVYADKVLENPKTDDKIKSDAQIIIARSAIKVGDEVKAKESYAKLLKIAKGELAAEALYYDAYFKNKESKFEASNTVVQKLAKDYSGYKYFGAKGLIVMAKNFYGLKDSFQATYILESVIKNFQEFSDVVAEAQTDLNAIKAEEAKTNSSVK</sequence>
<dbReference type="SMART" id="SM00028">
    <property type="entry name" value="TPR"/>
    <property type="match status" value="15"/>
</dbReference>
<evidence type="ECO:0000313" key="3">
    <source>
        <dbReference type="EMBL" id="SHJ07280.1"/>
    </source>
</evidence>
<dbReference type="Gene3D" id="1.25.40.10">
    <property type="entry name" value="Tetratricopeptide repeat domain"/>
    <property type="match status" value="8"/>
</dbReference>
<dbReference type="PROSITE" id="PS50005">
    <property type="entry name" value="TPR"/>
    <property type="match status" value="3"/>
</dbReference>
<dbReference type="Pfam" id="PF13174">
    <property type="entry name" value="TPR_6"/>
    <property type="match status" value="3"/>
</dbReference>
<gene>
    <name evidence="3" type="ORF">SAMN05444363_2516</name>
</gene>
<feature type="repeat" description="TPR" evidence="1">
    <location>
        <begin position="313"/>
        <end position="346"/>
    </location>
</feature>
<evidence type="ECO:0000256" key="2">
    <source>
        <dbReference type="SAM" id="SignalP"/>
    </source>
</evidence>
<dbReference type="PANTHER" id="PTHR12558">
    <property type="entry name" value="CELL DIVISION CYCLE 16,23,27"/>
    <property type="match status" value="1"/>
</dbReference>
<dbReference type="STRING" id="415425.SAMN05444363_2516"/>
<evidence type="ECO:0000256" key="1">
    <source>
        <dbReference type="PROSITE-ProRule" id="PRU00339"/>
    </source>
</evidence>
<dbReference type="Pfam" id="PF12895">
    <property type="entry name" value="ANAPC3"/>
    <property type="match status" value="1"/>
</dbReference>
<reference evidence="4" key="1">
    <citation type="submission" date="2016-11" db="EMBL/GenBank/DDBJ databases">
        <authorList>
            <person name="Varghese N."/>
            <person name="Submissions S."/>
        </authorList>
    </citation>
    <scope>NUCLEOTIDE SEQUENCE [LARGE SCALE GENOMIC DNA]</scope>
    <source>
        <strain evidence="4">DSM 18829</strain>
    </source>
</reference>
<dbReference type="EMBL" id="FQZI01000005">
    <property type="protein sequence ID" value="SHJ07280.1"/>
    <property type="molecule type" value="Genomic_DNA"/>
</dbReference>
<proteinExistence type="predicted"/>
<dbReference type="AlphaFoldDB" id="A0A1M6GBD6"/>
<dbReference type="Pfam" id="PF13181">
    <property type="entry name" value="TPR_8"/>
    <property type="match status" value="1"/>
</dbReference>
<dbReference type="PANTHER" id="PTHR12558:SF13">
    <property type="entry name" value="CELL DIVISION CYCLE PROTEIN 27 HOMOLOG"/>
    <property type="match status" value="1"/>
</dbReference>